<keyword evidence="2" id="KW-1185">Reference proteome</keyword>
<gene>
    <name evidence="1" type="ORF">HC031_09500</name>
</gene>
<reference evidence="1 2" key="1">
    <citation type="submission" date="2020-03" db="EMBL/GenBank/DDBJ databases">
        <title>WGS of the type strain of Planosporangium spp.</title>
        <authorList>
            <person name="Thawai C."/>
        </authorList>
    </citation>
    <scope>NUCLEOTIDE SEQUENCE [LARGE SCALE GENOMIC DNA]</scope>
    <source>
        <strain evidence="1 2">TBRC 5610</strain>
    </source>
</reference>
<dbReference type="EMBL" id="JAATVY010000004">
    <property type="protein sequence ID" value="NJC69947.1"/>
    <property type="molecule type" value="Genomic_DNA"/>
</dbReference>
<evidence type="ECO:0000313" key="1">
    <source>
        <dbReference type="EMBL" id="NJC69947.1"/>
    </source>
</evidence>
<organism evidence="1 2">
    <name type="scientific">Planosporangium thailandense</name>
    <dbReference type="NCBI Taxonomy" id="765197"/>
    <lineage>
        <taxon>Bacteria</taxon>
        <taxon>Bacillati</taxon>
        <taxon>Actinomycetota</taxon>
        <taxon>Actinomycetes</taxon>
        <taxon>Micromonosporales</taxon>
        <taxon>Micromonosporaceae</taxon>
        <taxon>Planosporangium</taxon>
    </lineage>
</organism>
<dbReference type="RefSeq" id="WP_167924807.1">
    <property type="nucleotide sequence ID" value="NZ_JAATVY010000004.1"/>
</dbReference>
<name>A0ABX0XV93_9ACTN</name>
<sequence length="45" mass="4839">MTLATACMSAKPKQPTDQKAMDAIAQQIQTTIGQQATVTQARVVY</sequence>
<dbReference type="Proteomes" id="UP000722989">
    <property type="component" value="Unassembled WGS sequence"/>
</dbReference>
<proteinExistence type="predicted"/>
<protein>
    <submittedName>
        <fullName evidence="1">Uncharacterized protein</fullName>
    </submittedName>
</protein>
<accession>A0ABX0XV93</accession>
<comment type="caution">
    <text evidence="1">The sequence shown here is derived from an EMBL/GenBank/DDBJ whole genome shotgun (WGS) entry which is preliminary data.</text>
</comment>
<evidence type="ECO:0000313" key="2">
    <source>
        <dbReference type="Proteomes" id="UP000722989"/>
    </source>
</evidence>